<name>A0A182NY27_9DIPT</name>
<dbReference type="VEuPathDB" id="VectorBase:ADIR014734"/>
<evidence type="ECO:0000313" key="1">
    <source>
        <dbReference type="EnsemblMetazoa" id="ADIR014734-PA"/>
    </source>
</evidence>
<proteinExistence type="predicted"/>
<accession>A0A182NY27</accession>
<dbReference type="Proteomes" id="UP000075884">
    <property type="component" value="Unassembled WGS sequence"/>
</dbReference>
<organism evidence="1 2">
    <name type="scientific">Anopheles dirus</name>
    <dbReference type="NCBI Taxonomy" id="7168"/>
    <lineage>
        <taxon>Eukaryota</taxon>
        <taxon>Metazoa</taxon>
        <taxon>Ecdysozoa</taxon>
        <taxon>Arthropoda</taxon>
        <taxon>Hexapoda</taxon>
        <taxon>Insecta</taxon>
        <taxon>Pterygota</taxon>
        <taxon>Neoptera</taxon>
        <taxon>Endopterygota</taxon>
        <taxon>Diptera</taxon>
        <taxon>Nematocera</taxon>
        <taxon>Culicoidea</taxon>
        <taxon>Culicidae</taxon>
        <taxon>Anophelinae</taxon>
        <taxon>Anopheles</taxon>
    </lineage>
</organism>
<reference evidence="2" key="1">
    <citation type="submission" date="2013-03" db="EMBL/GenBank/DDBJ databases">
        <title>The Genome Sequence of Anopheles dirus WRAIR2.</title>
        <authorList>
            <consortium name="The Broad Institute Genomics Platform"/>
            <person name="Neafsey D.E."/>
            <person name="Walton C."/>
            <person name="Walker B."/>
            <person name="Young S.K."/>
            <person name="Zeng Q."/>
            <person name="Gargeya S."/>
            <person name="Fitzgerald M."/>
            <person name="Haas B."/>
            <person name="Abouelleil A."/>
            <person name="Allen A.W."/>
            <person name="Alvarado L."/>
            <person name="Arachchi H.M."/>
            <person name="Berlin A.M."/>
            <person name="Chapman S.B."/>
            <person name="Gainer-Dewar J."/>
            <person name="Goldberg J."/>
            <person name="Griggs A."/>
            <person name="Gujja S."/>
            <person name="Hansen M."/>
            <person name="Howarth C."/>
            <person name="Imamovic A."/>
            <person name="Ireland A."/>
            <person name="Larimer J."/>
            <person name="McCowan C."/>
            <person name="Murphy C."/>
            <person name="Pearson M."/>
            <person name="Poon T.W."/>
            <person name="Priest M."/>
            <person name="Roberts A."/>
            <person name="Saif S."/>
            <person name="Shea T."/>
            <person name="Sisk P."/>
            <person name="Sykes S."/>
            <person name="Wortman J."/>
            <person name="Nusbaum C."/>
            <person name="Birren B."/>
        </authorList>
    </citation>
    <scope>NUCLEOTIDE SEQUENCE [LARGE SCALE GENOMIC DNA]</scope>
    <source>
        <strain evidence="2">WRAIR2</strain>
    </source>
</reference>
<protein>
    <submittedName>
        <fullName evidence="1">Uncharacterized protein</fullName>
    </submittedName>
</protein>
<dbReference type="EnsemblMetazoa" id="ADIR014734-RA">
    <property type="protein sequence ID" value="ADIR014734-PA"/>
    <property type="gene ID" value="ADIR014734"/>
</dbReference>
<dbReference type="AlphaFoldDB" id="A0A182NY27"/>
<keyword evidence="2" id="KW-1185">Reference proteome</keyword>
<sequence>MKNLVTMVQYFRTRFSIDMCLKGVVQFHLHMVRYESNPAFFCKPRIQKDNQS</sequence>
<reference evidence="1" key="2">
    <citation type="submission" date="2020-05" db="UniProtKB">
        <authorList>
            <consortium name="EnsemblMetazoa"/>
        </authorList>
    </citation>
    <scope>IDENTIFICATION</scope>
    <source>
        <strain evidence="1">WRAIR2</strain>
    </source>
</reference>
<evidence type="ECO:0000313" key="2">
    <source>
        <dbReference type="Proteomes" id="UP000075884"/>
    </source>
</evidence>